<dbReference type="SUPFAM" id="SSF46565">
    <property type="entry name" value="Chaperone J-domain"/>
    <property type="match status" value="1"/>
</dbReference>
<sequence length="291" mass="34561">MDSVDLNIDNYDLKDILNLFNISFTFGKEELKECKRQVYKIHPDKSGLDKDYFIFFGKAYNILVNIYNFKNTHNKDTQYSVDTLDKDKNEAIKKFTTSDNFLEQFNELFEQNKLSDEFRDNGYGEWLKTDIDSEITDLHNKHLSREEKLHRLEQLKRANHQIIEYNNITDYQNNNGGFSHLTNDKPSSYGDSNIFSKLQYEDLKEAHSTSLIHVLKSDRRKENYNNVDDLLNHRSRKINPLSQKDAMEYLTNKQHKTEEESVARAFKLAKQTQESEYIRSRTEGFFYRLTN</sequence>
<reference evidence="1" key="1">
    <citation type="journal article" date="2019" name="Philos. Trans. R. Soc. Lond., B, Biol. Sci.">
        <title>Targeted metagenomic recovery of four divergent viruses reveals shared and distinctive characteristics of giant viruses of marine eukaryotes.</title>
        <authorList>
            <person name="Needham D.M."/>
            <person name="Poirier C."/>
            <person name="Hehenberger E."/>
            <person name="Jimenez V."/>
            <person name="Swalwell J.E."/>
            <person name="Santoro A.E."/>
            <person name="Worden A.Z."/>
        </authorList>
    </citation>
    <scope>NUCLEOTIDE SEQUENCE</scope>
    <source>
        <strain evidence="1">OPacV-421</strain>
    </source>
</reference>
<organism evidence="1">
    <name type="scientific">Megaviridae environmental sample</name>
    <dbReference type="NCBI Taxonomy" id="1737588"/>
    <lineage>
        <taxon>Viruses</taxon>
        <taxon>Varidnaviria</taxon>
        <taxon>Bamfordvirae</taxon>
        <taxon>Nucleocytoviricota</taxon>
        <taxon>Megaviricetes</taxon>
        <taxon>Imitervirales</taxon>
        <taxon>Mimiviridae</taxon>
        <taxon>environmental samples</taxon>
    </lineage>
</organism>
<dbReference type="EMBL" id="MN448299">
    <property type="protein sequence ID" value="QFG75162.1"/>
    <property type="molecule type" value="Genomic_DNA"/>
</dbReference>
<evidence type="ECO:0000313" key="1">
    <source>
        <dbReference type="EMBL" id="QFG75162.1"/>
    </source>
</evidence>
<evidence type="ECO:0008006" key="2">
    <source>
        <dbReference type="Google" id="ProtNLM"/>
    </source>
</evidence>
<dbReference type="InterPro" id="IPR036869">
    <property type="entry name" value="J_dom_sf"/>
</dbReference>
<name>A0A5J6VLW4_9VIRU</name>
<proteinExistence type="predicted"/>
<accession>A0A5J6VLW4</accession>
<protein>
    <recommendedName>
        <fullName evidence="2">J domain-containing protein</fullName>
    </recommendedName>
</protein>